<comment type="caution">
    <text evidence="1">The sequence shown here is derived from an EMBL/GenBank/DDBJ whole genome shotgun (WGS) entry which is preliminary data.</text>
</comment>
<organism evidence="1 2">
    <name type="scientific">Trichonephila clavata</name>
    <name type="common">Joro spider</name>
    <name type="synonym">Nephila clavata</name>
    <dbReference type="NCBI Taxonomy" id="2740835"/>
    <lineage>
        <taxon>Eukaryota</taxon>
        <taxon>Metazoa</taxon>
        <taxon>Ecdysozoa</taxon>
        <taxon>Arthropoda</taxon>
        <taxon>Chelicerata</taxon>
        <taxon>Arachnida</taxon>
        <taxon>Araneae</taxon>
        <taxon>Araneomorphae</taxon>
        <taxon>Entelegynae</taxon>
        <taxon>Araneoidea</taxon>
        <taxon>Nephilidae</taxon>
        <taxon>Trichonephila</taxon>
    </lineage>
</organism>
<evidence type="ECO:0000313" key="1">
    <source>
        <dbReference type="EMBL" id="GFQ81740.1"/>
    </source>
</evidence>
<accession>A0A8X6KNY4</accession>
<evidence type="ECO:0000313" key="2">
    <source>
        <dbReference type="Proteomes" id="UP000887116"/>
    </source>
</evidence>
<reference evidence="1" key="1">
    <citation type="submission" date="2020-07" db="EMBL/GenBank/DDBJ databases">
        <title>Multicomponent nature underlies the extraordinary mechanical properties of spider dragline silk.</title>
        <authorList>
            <person name="Kono N."/>
            <person name="Nakamura H."/>
            <person name="Mori M."/>
            <person name="Yoshida Y."/>
            <person name="Ohtoshi R."/>
            <person name="Malay A.D."/>
            <person name="Moran D.A.P."/>
            <person name="Tomita M."/>
            <person name="Numata K."/>
            <person name="Arakawa K."/>
        </authorList>
    </citation>
    <scope>NUCLEOTIDE SEQUENCE</scope>
</reference>
<protein>
    <submittedName>
        <fullName evidence="1">Uncharacterized protein</fullName>
    </submittedName>
</protein>
<dbReference type="Proteomes" id="UP000887116">
    <property type="component" value="Unassembled WGS sequence"/>
</dbReference>
<sequence length="107" mass="12110">MLLLKFGKFIVGRTYCMNQSLLKVSYIAIIKRWGKLVQPGRGRKRVPPVLVDDVKTVVDAQSDLRVWGSRARAVSRKTDYSCNTVRKVIRKHTALLPIHDPPNPEAA</sequence>
<name>A0A8X6KNY4_TRICU</name>
<dbReference type="AlphaFoldDB" id="A0A8X6KNY4"/>
<gene>
    <name evidence="1" type="ORF">TNCT_18951</name>
</gene>
<dbReference type="EMBL" id="BMAO01022408">
    <property type="protein sequence ID" value="GFQ81740.1"/>
    <property type="molecule type" value="Genomic_DNA"/>
</dbReference>
<keyword evidence="2" id="KW-1185">Reference proteome</keyword>
<proteinExistence type="predicted"/>